<dbReference type="STRING" id="671987.R0K3F2"/>
<dbReference type="AlphaFoldDB" id="R0K3F2"/>
<dbReference type="InterPro" id="IPR013083">
    <property type="entry name" value="Znf_RING/FYVE/PHD"/>
</dbReference>
<gene>
    <name evidence="3" type="ORF">SETTUDRAFT_21457</name>
</gene>
<dbReference type="GeneID" id="19402435"/>
<dbReference type="GO" id="GO:0008270">
    <property type="term" value="F:zinc ion binding"/>
    <property type="evidence" value="ECO:0007669"/>
    <property type="project" value="UniProtKB-KW"/>
</dbReference>
<name>R0K3F2_EXST2</name>
<feature type="domain" description="RING-type" evidence="2">
    <location>
        <begin position="248"/>
        <end position="302"/>
    </location>
</feature>
<organism evidence="3 4">
    <name type="scientific">Exserohilum turcicum (strain 28A)</name>
    <name type="common">Northern leaf blight fungus</name>
    <name type="synonym">Setosphaeria turcica</name>
    <dbReference type="NCBI Taxonomy" id="671987"/>
    <lineage>
        <taxon>Eukaryota</taxon>
        <taxon>Fungi</taxon>
        <taxon>Dikarya</taxon>
        <taxon>Ascomycota</taxon>
        <taxon>Pezizomycotina</taxon>
        <taxon>Dothideomycetes</taxon>
        <taxon>Pleosporomycetidae</taxon>
        <taxon>Pleosporales</taxon>
        <taxon>Pleosporineae</taxon>
        <taxon>Pleosporaceae</taxon>
        <taxon>Exserohilum</taxon>
    </lineage>
</organism>
<dbReference type="RefSeq" id="XP_008028017.1">
    <property type="nucleotide sequence ID" value="XM_008029826.1"/>
</dbReference>
<dbReference type="PROSITE" id="PS50089">
    <property type="entry name" value="ZF_RING_2"/>
    <property type="match status" value="1"/>
</dbReference>
<dbReference type="HOGENOM" id="CLU_700169_0_0_1"/>
<evidence type="ECO:0000259" key="2">
    <source>
        <dbReference type="PROSITE" id="PS50089"/>
    </source>
</evidence>
<keyword evidence="4" id="KW-1185">Reference proteome</keyword>
<evidence type="ECO:0000256" key="1">
    <source>
        <dbReference type="PROSITE-ProRule" id="PRU00175"/>
    </source>
</evidence>
<dbReference type="SUPFAM" id="SSF57850">
    <property type="entry name" value="RING/U-box"/>
    <property type="match status" value="1"/>
</dbReference>
<dbReference type="InterPro" id="IPR001841">
    <property type="entry name" value="Znf_RING"/>
</dbReference>
<evidence type="ECO:0000313" key="3">
    <source>
        <dbReference type="EMBL" id="EOA84099.1"/>
    </source>
</evidence>
<dbReference type="Proteomes" id="UP000016935">
    <property type="component" value="Unassembled WGS sequence"/>
</dbReference>
<dbReference type="EMBL" id="KB908814">
    <property type="protein sequence ID" value="EOA84099.1"/>
    <property type="molecule type" value="Genomic_DNA"/>
</dbReference>
<dbReference type="Gene3D" id="3.30.40.10">
    <property type="entry name" value="Zinc/RING finger domain, C3HC4 (zinc finger)"/>
    <property type="match status" value="1"/>
</dbReference>
<keyword evidence="1" id="KW-0863">Zinc-finger</keyword>
<proteinExistence type="predicted"/>
<keyword evidence="1" id="KW-0479">Metal-binding</keyword>
<reference evidence="3 4" key="2">
    <citation type="journal article" date="2013" name="PLoS Genet.">
        <title>Comparative genome structure, secondary metabolite, and effector coding capacity across Cochliobolus pathogens.</title>
        <authorList>
            <person name="Condon B.J."/>
            <person name="Leng Y."/>
            <person name="Wu D."/>
            <person name="Bushley K.E."/>
            <person name="Ohm R.A."/>
            <person name="Otillar R."/>
            <person name="Martin J."/>
            <person name="Schackwitz W."/>
            <person name="Grimwood J."/>
            <person name="MohdZainudin N."/>
            <person name="Xue C."/>
            <person name="Wang R."/>
            <person name="Manning V.A."/>
            <person name="Dhillon B."/>
            <person name="Tu Z.J."/>
            <person name="Steffenson B.J."/>
            <person name="Salamov A."/>
            <person name="Sun H."/>
            <person name="Lowry S."/>
            <person name="LaButti K."/>
            <person name="Han J."/>
            <person name="Copeland A."/>
            <person name="Lindquist E."/>
            <person name="Barry K."/>
            <person name="Schmutz J."/>
            <person name="Baker S.E."/>
            <person name="Ciuffetti L.M."/>
            <person name="Grigoriev I.V."/>
            <person name="Zhong S."/>
            <person name="Turgeon B.G."/>
        </authorList>
    </citation>
    <scope>NUCLEOTIDE SEQUENCE [LARGE SCALE GENOMIC DNA]</scope>
    <source>
        <strain evidence="4">28A</strain>
    </source>
</reference>
<accession>R0K3F2</accession>
<sequence length="389" mass="44529">MDEASRQEIQECIELREEIERFMANTTIQGMDQSQLLEKWKHSVMLIGKYIRLFFDEELDIKYWEEDWPPPATMDDQLETLGRIRHFERYLRYAAHGRELFPLAGREHDGPRIHMESIHMDSLISYAVLARILFLTRRGRQGRGTFPTDGSLRYDNPDFEVEPEDVNGLLPQQYQFLRYVNRRKPLSLEWEAVVGLVGSITLEEYQLVETIYLQCEAEGILSPYTAKPVETFTTPGTSEALASDCGDCPACTKGFGDTGAEDVEPAVKTRCGHFMGKACLQTWVDVWEDEEKTGVPTCPHCRAPLDDLITVLPPNVQPVVREWMAYARSDSELDGEVDAFPLAAREQEAEQCFDVSLGVMLEKLETRRNRFLAYNDAVQEGIMQCLRIG</sequence>
<keyword evidence="1" id="KW-0862">Zinc</keyword>
<protein>
    <recommendedName>
        <fullName evidence="2">RING-type domain-containing protein</fullName>
    </recommendedName>
</protein>
<evidence type="ECO:0000313" key="4">
    <source>
        <dbReference type="Proteomes" id="UP000016935"/>
    </source>
</evidence>
<dbReference type="OrthoDB" id="3687216at2759"/>
<reference evidence="3 4" key="1">
    <citation type="journal article" date="2012" name="PLoS Pathog.">
        <title>Diverse lifestyles and strategies of plant pathogenesis encoded in the genomes of eighteen Dothideomycetes fungi.</title>
        <authorList>
            <person name="Ohm R.A."/>
            <person name="Feau N."/>
            <person name="Henrissat B."/>
            <person name="Schoch C.L."/>
            <person name="Horwitz B.A."/>
            <person name="Barry K.W."/>
            <person name="Condon B.J."/>
            <person name="Copeland A.C."/>
            <person name="Dhillon B."/>
            <person name="Glaser F."/>
            <person name="Hesse C.N."/>
            <person name="Kosti I."/>
            <person name="LaButti K."/>
            <person name="Lindquist E.A."/>
            <person name="Lucas S."/>
            <person name="Salamov A.A."/>
            <person name="Bradshaw R.E."/>
            <person name="Ciuffetti L."/>
            <person name="Hamelin R.C."/>
            <person name="Kema G.H.J."/>
            <person name="Lawrence C."/>
            <person name="Scott J.A."/>
            <person name="Spatafora J.W."/>
            <person name="Turgeon B.G."/>
            <person name="de Wit P.J.G.M."/>
            <person name="Zhong S."/>
            <person name="Goodwin S.B."/>
            <person name="Grigoriev I.V."/>
        </authorList>
    </citation>
    <scope>NUCLEOTIDE SEQUENCE [LARGE SCALE GENOMIC DNA]</scope>
    <source>
        <strain evidence="4">28A</strain>
    </source>
</reference>